<sequence length="120" mass="14096">MAKVVKIKGELLGLPDKEWNLIDSNANMKKFIKNFTNWNEKILEIDDNPLVMTQFIVEEIPNMLEDMLNLTKVERKKMDEASFSDQYDLFRKMAREFLGFKLAPLSEGEKPEDPKKLEEE</sequence>
<dbReference type="Proteomes" id="UP000494178">
    <property type="component" value="Unassembled WGS sequence"/>
</dbReference>
<proteinExistence type="predicted"/>
<evidence type="ECO:0008006" key="2">
    <source>
        <dbReference type="Google" id="ProtNLM"/>
    </source>
</evidence>
<protein>
    <recommendedName>
        <fullName evidence="2">Phage tail protein</fullName>
    </recommendedName>
</protein>
<dbReference type="EMBL" id="BLAN01000109">
    <property type="protein sequence ID" value="GET09019.1"/>
    <property type="molecule type" value="Genomic_DNA"/>
</dbReference>
<dbReference type="AlphaFoldDB" id="A0A6F9XUT3"/>
<organism evidence="1">
    <name type="scientific">Ligilactobacillus agilis</name>
    <dbReference type="NCBI Taxonomy" id="1601"/>
    <lineage>
        <taxon>Bacteria</taxon>
        <taxon>Bacillati</taxon>
        <taxon>Bacillota</taxon>
        <taxon>Bacilli</taxon>
        <taxon>Lactobacillales</taxon>
        <taxon>Lactobacillaceae</taxon>
        <taxon>Ligilactobacillus</taxon>
    </lineage>
</organism>
<comment type="caution">
    <text evidence="1">The sequence shown here is derived from an EMBL/GenBank/DDBJ whole genome shotgun (WGS) entry which is preliminary data.</text>
</comment>
<evidence type="ECO:0000313" key="1">
    <source>
        <dbReference type="EMBL" id="GET09019.1"/>
    </source>
</evidence>
<dbReference type="RefSeq" id="WP_172586315.1">
    <property type="nucleotide sequence ID" value="NZ_BLAN01000109.1"/>
</dbReference>
<gene>
    <name evidence="1" type="ORF">SY111_16430</name>
</gene>
<reference evidence="1" key="1">
    <citation type="submission" date="2019-10" db="EMBL/GenBank/DDBJ databases">
        <title>Lactobacillus agilis SY111 Whole Genome Sequencing Project.</title>
        <authorList>
            <person name="Suzuki S."/>
            <person name="Endo A."/>
            <person name="Maeno S."/>
            <person name="Shiwa Y."/>
            <person name="Matsutani M."/>
            <person name="Kajikawa A."/>
        </authorList>
    </citation>
    <scope>NUCLEOTIDE SEQUENCE</scope>
    <source>
        <strain evidence="1">SY111</strain>
    </source>
</reference>
<name>A0A6F9XUT3_9LACO</name>
<accession>A0A6F9XUT3</accession>